<dbReference type="GO" id="GO:0005524">
    <property type="term" value="F:ATP binding"/>
    <property type="evidence" value="ECO:0007669"/>
    <property type="project" value="UniProtKB-KW"/>
</dbReference>
<evidence type="ECO:0000256" key="1">
    <source>
        <dbReference type="ARBA" id="ARBA00004496"/>
    </source>
</evidence>
<dbReference type="FunFam" id="3.90.640.10:FF:000004">
    <property type="entry name" value="Heat shock 70 kDa protein 4"/>
    <property type="match status" value="1"/>
</dbReference>
<dbReference type="GO" id="GO:0005634">
    <property type="term" value="C:nucleus"/>
    <property type="evidence" value="ECO:0007669"/>
    <property type="project" value="TreeGrafter"/>
</dbReference>
<dbReference type="PRINTS" id="PR00301">
    <property type="entry name" value="HEATSHOCK70"/>
</dbReference>
<keyword evidence="3" id="KW-0963">Cytoplasm</keyword>
<evidence type="ECO:0000256" key="4">
    <source>
        <dbReference type="ARBA" id="ARBA00022741"/>
    </source>
</evidence>
<dbReference type="AlphaFoldDB" id="A0A0F7SR66"/>
<dbReference type="PROSITE" id="PS01036">
    <property type="entry name" value="HSP70_3"/>
    <property type="match status" value="1"/>
</dbReference>
<evidence type="ECO:0000256" key="5">
    <source>
        <dbReference type="ARBA" id="ARBA00022840"/>
    </source>
</evidence>
<evidence type="ECO:0000256" key="3">
    <source>
        <dbReference type="ARBA" id="ARBA00022490"/>
    </source>
</evidence>
<evidence type="ECO:0000256" key="2">
    <source>
        <dbReference type="ARBA" id="ARBA00007381"/>
    </source>
</evidence>
<proteinExistence type="inferred from homology"/>
<protein>
    <submittedName>
        <fullName evidence="8">Heat shock protein</fullName>
    </submittedName>
</protein>
<dbReference type="EMBL" id="LN483142">
    <property type="protein sequence ID" value="CED83194.1"/>
    <property type="molecule type" value="Genomic_DNA"/>
</dbReference>
<dbReference type="FunFam" id="1.20.1270.10:FF:000002">
    <property type="entry name" value="Heat shock 70 kDa protein 4"/>
    <property type="match status" value="1"/>
</dbReference>
<dbReference type="Gene3D" id="2.60.34.10">
    <property type="entry name" value="Substrate Binding Domain Of DNAk, Chain A, domain 1"/>
    <property type="match status" value="1"/>
</dbReference>
<dbReference type="InterPro" id="IPR013126">
    <property type="entry name" value="Hsp_70_fam"/>
</dbReference>
<evidence type="ECO:0000313" key="8">
    <source>
        <dbReference type="EMBL" id="CED83194.1"/>
    </source>
</evidence>
<dbReference type="Gene3D" id="3.30.30.30">
    <property type="match status" value="1"/>
</dbReference>
<sequence length="789" mass="85779">MASVVGLDLGNASSKIGVARRGGIDIIVNEVSNRATPSLISFTPRQRYIGEAAKTAETSNFKNTIGSLKRLIGRKFDDPEIQEIEKKFINAELVDVDGTVGVKVQYLGEPTTFSATQLVAMYLGRLRDQASAELGSAVSDVVIAVPGWFTDIQRRAMLNAAEIAGLNSLRLINDLTAVALGWGITKTDLPESTDAAKNVVFIDVGHSNFSVAVAAFSKGQLRILSSAYDRHFGGRDLDFALVQHFAKEFQTKYKIDVLSSPKAIFRLAAGCEKLKKVLSANPEAPINVESIMNDVDAASKLTRTEFEGLVSDVLSRVQAPILSALKDAGVTAEEIDSVELVGGSSRVPAIKERIAELFPGKTLGATLNQDEAIARGATFACATLSPVFKVREFAVHDINSYPIKVTWAKDDVVAPGDDDTELLVFPALNGIPSTKVLTFSRTGPFDLEASYAEPENLPGKINPWVGRASFKNIKPGPDGEPATVKVKARLNLHGILSFEGAYTTEEIEKEDTSAPVPMDTDAAPAVDGAEAAPEEPKKKKVVIKKTDVSVVSGYAGLEEKAVNEFREKEGQMGASDKLVIETEERKNALEEYVYDMRGKLEDRYAAYVQAEEKEKLLSMLQDAEDWLYTEEGEDATKSAYVAKLDTVKAVGNPVALRYTESEARPKAASALREVTNDFLQKAQSGDEKYAHIDAKDIEAVIEKNALAASWLDNNMAKQAERAKNVNPAMTSEEILKRRDEVMYFSAGILNRPKPRTTVPPKTETPPPTKEKTDGEPEAVVEEMDADELD</sequence>
<accession>A0A0F7SR66</accession>
<dbReference type="Gene3D" id="1.20.1270.10">
    <property type="match status" value="1"/>
</dbReference>
<evidence type="ECO:0000256" key="7">
    <source>
        <dbReference type="SAM" id="MobiDB-lite"/>
    </source>
</evidence>
<dbReference type="InterPro" id="IPR029047">
    <property type="entry name" value="HSP70_peptide-bd_sf"/>
</dbReference>
<dbReference type="SUPFAM" id="SSF100920">
    <property type="entry name" value="Heat shock protein 70kD (HSP70), peptide-binding domain"/>
    <property type="match status" value="1"/>
</dbReference>
<dbReference type="SUPFAM" id="SSF100934">
    <property type="entry name" value="Heat shock protein 70kD (HSP70), C-terminal subdomain"/>
    <property type="match status" value="2"/>
</dbReference>
<dbReference type="Gene3D" id="3.90.640.10">
    <property type="entry name" value="Actin, Chain A, domain 4"/>
    <property type="match status" value="1"/>
</dbReference>
<dbReference type="GO" id="GO:0005829">
    <property type="term" value="C:cytosol"/>
    <property type="evidence" value="ECO:0007669"/>
    <property type="project" value="TreeGrafter"/>
</dbReference>
<dbReference type="InterPro" id="IPR043129">
    <property type="entry name" value="ATPase_NBD"/>
</dbReference>
<comment type="subcellular location">
    <subcellularLocation>
        <location evidence="1">Cytoplasm</location>
    </subcellularLocation>
</comment>
<dbReference type="Gene3D" id="3.30.420.40">
    <property type="match status" value="2"/>
</dbReference>
<reference evidence="8" key="1">
    <citation type="submission" date="2014-08" db="EMBL/GenBank/DDBJ databases">
        <authorList>
            <person name="Sharma Rahul"/>
            <person name="Thines Marco"/>
        </authorList>
    </citation>
    <scope>NUCLEOTIDE SEQUENCE</scope>
</reference>
<feature type="compositionally biased region" description="Acidic residues" evidence="7">
    <location>
        <begin position="775"/>
        <end position="789"/>
    </location>
</feature>
<dbReference type="InterPro" id="IPR029048">
    <property type="entry name" value="HSP70_C_sf"/>
</dbReference>
<dbReference type="FunFam" id="2.60.34.10:FF:000011">
    <property type="entry name" value="Heat shock protein hsp88"/>
    <property type="match status" value="1"/>
</dbReference>
<feature type="region of interest" description="Disordered" evidence="7">
    <location>
        <begin position="746"/>
        <end position="789"/>
    </location>
</feature>
<dbReference type="PANTHER" id="PTHR45639:SF4">
    <property type="entry name" value="HSC70CB, ISOFORM G"/>
    <property type="match status" value="1"/>
</dbReference>
<keyword evidence="5" id="KW-0067">ATP-binding</keyword>
<dbReference type="GO" id="GO:0140662">
    <property type="term" value="F:ATP-dependent protein folding chaperone"/>
    <property type="evidence" value="ECO:0007669"/>
    <property type="project" value="InterPro"/>
</dbReference>
<organism evidence="8">
    <name type="scientific">Phaffia rhodozyma</name>
    <name type="common">Yeast</name>
    <name type="synonym">Xanthophyllomyces dendrorhous</name>
    <dbReference type="NCBI Taxonomy" id="264483"/>
    <lineage>
        <taxon>Eukaryota</taxon>
        <taxon>Fungi</taxon>
        <taxon>Dikarya</taxon>
        <taxon>Basidiomycota</taxon>
        <taxon>Agaricomycotina</taxon>
        <taxon>Tremellomycetes</taxon>
        <taxon>Cystofilobasidiales</taxon>
        <taxon>Mrakiaceae</taxon>
        <taxon>Phaffia</taxon>
    </lineage>
</organism>
<dbReference type="PANTHER" id="PTHR45639">
    <property type="entry name" value="HSC70CB, ISOFORM G-RELATED"/>
    <property type="match status" value="1"/>
</dbReference>
<name>A0A0F7SR66_PHARH</name>
<dbReference type="FunFam" id="3.30.30.30:FF:000002">
    <property type="entry name" value="Heat shock 70 kDa protein 4"/>
    <property type="match status" value="1"/>
</dbReference>
<evidence type="ECO:0000256" key="6">
    <source>
        <dbReference type="ARBA" id="ARBA00023016"/>
    </source>
</evidence>
<comment type="similarity">
    <text evidence="2">Belongs to the heat shock protein 70 family.</text>
</comment>
<keyword evidence="4" id="KW-0547">Nucleotide-binding</keyword>
<keyword evidence="6 8" id="KW-0346">Stress response</keyword>
<dbReference type="InterPro" id="IPR018181">
    <property type="entry name" value="Heat_shock_70_CS"/>
</dbReference>
<dbReference type="Pfam" id="PF00012">
    <property type="entry name" value="HSP70"/>
    <property type="match status" value="1"/>
</dbReference>
<dbReference type="FunFam" id="3.30.420.40:FF:000171">
    <property type="entry name" value="Heat shock 70 kDa protein 4"/>
    <property type="match status" value="2"/>
</dbReference>
<dbReference type="SUPFAM" id="SSF53067">
    <property type="entry name" value="Actin-like ATPase domain"/>
    <property type="match status" value="2"/>
</dbReference>